<keyword evidence="3" id="KW-1185">Reference proteome</keyword>
<accession>W4JXP3</accession>
<protein>
    <submittedName>
        <fullName evidence="2">Uncharacterized protein</fullName>
    </submittedName>
</protein>
<evidence type="ECO:0000313" key="3">
    <source>
        <dbReference type="Proteomes" id="UP000030671"/>
    </source>
</evidence>
<dbReference type="Proteomes" id="UP000030671">
    <property type="component" value="Unassembled WGS sequence"/>
</dbReference>
<organism evidence="2 3">
    <name type="scientific">Heterobasidion irregulare (strain TC 32-1)</name>
    <dbReference type="NCBI Taxonomy" id="747525"/>
    <lineage>
        <taxon>Eukaryota</taxon>
        <taxon>Fungi</taxon>
        <taxon>Dikarya</taxon>
        <taxon>Basidiomycota</taxon>
        <taxon>Agaricomycotina</taxon>
        <taxon>Agaricomycetes</taxon>
        <taxon>Russulales</taxon>
        <taxon>Bondarzewiaceae</taxon>
        <taxon>Heterobasidion</taxon>
        <taxon>Heterobasidion annosum species complex</taxon>
    </lineage>
</organism>
<feature type="region of interest" description="Disordered" evidence="1">
    <location>
        <begin position="101"/>
        <end position="200"/>
    </location>
</feature>
<evidence type="ECO:0000256" key="1">
    <source>
        <dbReference type="SAM" id="MobiDB-lite"/>
    </source>
</evidence>
<feature type="compositionally biased region" description="Low complexity" evidence="1">
    <location>
        <begin position="116"/>
        <end position="153"/>
    </location>
</feature>
<name>W4JXP3_HETIT</name>
<dbReference type="InParanoid" id="W4JXP3"/>
<feature type="compositionally biased region" description="Polar residues" evidence="1">
    <location>
        <begin position="179"/>
        <end position="192"/>
    </location>
</feature>
<gene>
    <name evidence="2" type="ORF">HETIRDRAFT_325214</name>
</gene>
<proteinExistence type="predicted"/>
<dbReference type="AlphaFoldDB" id="W4JXP3"/>
<dbReference type="KEGG" id="hir:HETIRDRAFT_325214"/>
<dbReference type="HOGENOM" id="CLU_921533_0_0_1"/>
<dbReference type="GeneID" id="20671124"/>
<reference evidence="2 3" key="1">
    <citation type="journal article" date="2012" name="New Phytol.">
        <title>Insight into trade-off between wood decay and parasitism from the genome of a fungal forest pathogen.</title>
        <authorList>
            <person name="Olson A."/>
            <person name="Aerts A."/>
            <person name="Asiegbu F."/>
            <person name="Belbahri L."/>
            <person name="Bouzid O."/>
            <person name="Broberg A."/>
            <person name="Canback B."/>
            <person name="Coutinho P.M."/>
            <person name="Cullen D."/>
            <person name="Dalman K."/>
            <person name="Deflorio G."/>
            <person name="van Diepen L.T."/>
            <person name="Dunand C."/>
            <person name="Duplessis S."/>
            <person name="Durling M."/>
            <person name="Gonthier P."/>
            <person name="Grimwood J."/>
            <person name="Fossdal C.G."/>
            <person name="Hansson D."/>
            <person name="Henrissat B."/>
            <person name="Hietala A."/>
            <person name="Himmelstrand K."/>
            <person name="Hoffmeister D."/>
            <person name="Hogberg N."/>
            <person name="James T.Y."/>
            <person name="Karlsson M."/>
            <person name="Kohler A."/>
            <person name="Kues U."/>
            <person name="Lee Y.H."/>
            <person name="Lin Y.C."/>
            <person name="Lind M."/>
            <person name="Lindquist E."/>
            <person name="Lombard V."/>
            <person name="Lucas S."/>
            <person name="Lunden K."/>
            <person name="Morin E."/>
            <person name="Murat C."/>
            <person name="Park J."/>
            <person name="Raffaello T."/>
            <person name="Rouze P."/>
            <person name="Salamov A."/>
            <person name="Schmutz J."/>
            <person name="Solheim H."/>
            <person name="Stahlberg J."/>
            <person name="Velez H."/>
            <person name="de Vries R.P."/>
            <person name="Wiebenga A."/>
            <person name="Woodward S."/>
            <person name="Yakovlev I."/>
            <person name="Garbelotto M."/>
            <person name="Martin F."/>
            <person name="Grigoriev I.V."/>
            <person name="Stenlid J."/>
        </authorList>
    </citation>
    <scope>NUCLEOTIDE SEQUENCE [LARGE SCALE GENOMIC DNA]</scope>
    <source>
        <strain evidence="2 3">TC 32-1</strain>
    </source>
</reference>
<sequence>MVACGVLRTRRRTGQIGELSIGRPRTASSTDRRISRATPSPLRSACRALLAIAARLENSPAPTVKFFIAIDEARVFAPRVNNSTATRSVYQNLGTVSSWLNADPDYRNKPRPSPSLPSQSCPLTPSQPVHTASSARTARSPSTRCVSSVSSPSLADHCEAPHPRAHRCPIHGPLIPGDTPSTKLPATHATTSSREHFMHTGTPSDPILAEAAARMLNKHRSLGPATLPEAFRCGYLARGDRDRDRGETVTRLLRTIAHDRATEALYGMRRSERHHLRFHRPVSVLAFLKSPPRVHPARDTRR</sequence>
<evidence type="ECO:0000313" key="2">
    <source>
        <dbReference type="EMBL" id="ETW78244.1"/>
    </source>
</evidence>
<dbReference type="RefSeq" id="XP_009550231.1">
    <property type="nucleotide sequence ID" value="XM_009551936.1"/>
</dbReference>
<dbReference type="OrthoDB" id="3270019at2759"/>
<dbReference type="EMBL" id="KI925462">
    <property type="protein sequence ID" value="ETW78244.1"/>
    <property type="molecule type" value="Genomic_DNA"/>
</dbReference>